<dbReference type="GeneID" id="115628993"/>
<feature type="compositionally biased region" description="Basic residues" evidence="1">
    <location>
        <begin position="366"/>
        <end position="377"/>
    </location>
</feature>
<feature type="compositionally biased region" description="Basic and acidic residues" evidence="1">
    <location>
        <begin position="173"/>
        <end position="192"/>
    </location>
</feature>
<accession>A0A6J2TYD4</accession>
<feature type="compositionally biased region" description="Polar residues" evidence="1">
    <location>
        <begin position="400"/>
        <end position="418"/>
    </location>
</feature>
<keyword evidence="2" id="KW-1185">Reference proteome</keyword>
<dbReference type="Proteomes" id="UP000504634">
    <property type="component" value="Unplaced"/>
</dbReference>
<protein>
    <submittedName>
        <fullName evidence="3">Uncharacterized protein LOC115628993</fullName>
    </submittedName>
</protein>
<feature type="compositionally biased region" description="Basic and acidic residues" evidence="1">
    <location>
        <begin position="317"/>
        <end position="337"/>
    </location>
</feature>
<feature type="compositionally biased region" description="Low complexity" evidence="1">
    <location>
        <begin position="195"/>
        <end position="220"/>
    </location>
</feature>
<feature type="region of interest" description="Disordered" evidence="1">
    <location>
        <begin position="366"/>
        <end position="418"/>
    </location>
</feature>
<dbReference type="RefSeq" id="XP_030381134.1">
    <property type="nucleotide sequence ID" value="XM_030525274.1"/>
</dbReference>
<feature type="compositionally biased region" description="Low complexity" evidence="1">
    <location>
        <begin position="238"/>
        <end position="248"/>
    </location>
</feature>
<evidence type="ECO:0000313" key="3">
    <source>
        <dbReference type="RefSeq" id="XP_030381134.1"/>
    </source>
</evidence>
<proteinExistence type="predicted"/>
<sequence length="418" mass="45356">MLLQRALDDSLIDFDSRVLVTDLLEKYKLTYKEVNDTLEAHIKQQELKCGTKYEKCFLVHGNKAAGNGGAPTEVYTIVQGESKLKEWLRKLQNAQSQLYSVEVAGGSKAPAQIFKPMQHLEVRLAKLEKRAAAATTARPTPAMSNGVHKAPDATMPKRESTSNSNATNGSKMETTEKGKQNEKKESPTEQKKGKAAAAGNKKSSISSFFTAGAAAKAQTKPAKDTKAATNNTMENFFKKQPASEAAKASPKKETAASNTSVQLFDEESSPSSDEEEKLDKLRRTVVASDNESDTEDIKASTSSSKRRRIMDSDDEEQPQKKANEKEIEAKPEPHTEVMDVDAEEDAAAPPAETYLDEDGFVITIKPKKAAQPAKKRASPASAAQTAPASKKKSPPSANKNTAGAKTKQGNIMSFFTKK</sequence>
<feature type="compositionally biased region" description="Low complexity" evidence="1">
    <location>
        <begin position="378"/>
        <end position="399"/>
    </location>
</feature>
<feature type="compositionally biased region" description="Basic and acidic residues" evidence="1">
    <location>
        <begin position="149"/>
        <end position="160"/>
    </location>
</feature>
<gene>
    <name evidence="3" type="primary">LOC115628993</name>
</gene>
<dbReference type="OrthoDB" id="8041813at2759"/>
<name>A0A6J2TYD4_DROLE</name>
<feature type="compositionally biased region" description="Polar residues" evidence="1">
    <location>
        <begin position="161"/>
        <end position="172"/>
    </location>
</feature>
<dbReference type="GO" id="GO:0006260">
    <property type="term" value="P:DNA replication"/>
    <property type="evidence" value="ECO:0007669"/>
    <property type="project" value="InterPro"/>
</dbReference>
<dbReference type="CTD" id="10714"/>
<evidence type="ECO:0000256" key="1">
    <source>
        <dbReference type="SAM" id="MobiDB-lite"/>
    </source>
</evidence>
<feature type="compositionally biased region" description="Low complexity" evidence="1">
    <location>
        <begin position="132"/>
        <end position="142"/>
    </location>
</feature>
<organism evidence="2 3">
    <name type="scientific">Drosophila lebanonensis</name>
    <name type="common">Fruit fly</name>
    <name type="synonym">Scaptodrosophila lebanonensis</name>
    <dbReference type="NCBI Taxonomy" id="7225"/>
    <lineage>
        <taxon>Eukaryota</taxon>
        <taxon>Metazoa</taxon>
        <taxon>Ecdysozoa</taxon>
        <taxon>Arthropoda</taxon>
        <taxon>Hexapoda</taxon>
        <taxon>Insecta</taxon>
        <taxon>Pterygota</taxon>
        <taxon>Neoptera</taxon>
        <taxon>Endopterygota</taxon>
        <taxon>Diptera</taxon>
        <taxon>Brachycera</taxon>
        <taxon>Muscomorpha</taxon>
        <taxon>Ephydroidea</taxon>
        <taxon>Drosophilidae</taxon>
        <taxon>Scaptodrosophila</taxon>
    </lineage>
</organism>
<reference evidence="3" key="1">
    <citation type="submission" date="2025-08" db="UniProtKB">
        <authorList>
            <consortium name="RefSeq"/>
        </authorList>
    </citation>
    <scope>IDENTIFICATION</scope>
    <source>
        <strain evidence="3">11010-0011.00</strain>
        <tissue evidence="3">Whole body</tissue>
    </source>
</reference>
<feature type="compositionally biased region" description="Acidic residues" evidence="1">
    <location>
        <begin position="264"/>
        <end position="276"/>
    </location>
</feature>
<feature type="region of interest" description="Disordered" evidence="1">
    <location>
        <begin position="131"/>
        <end position="354"/>
    </location>
</feature>
<dbReference type="Pfam" id="PF09507">
    <property type="entry name" value="CDC27"/>
    <property type="match status" value="1"/>
</dbReference>
<evidence type="ECO:0000313" key="2">
    <source>
        <dbReference type="Proteomes" id="UP000504634"/>
    </source>
</evidence>
<dbReference type="InterPro" id="IPR019038">
    <property type="entry name" value="POLD3"/>
</dbReference>
<dbReference type="GO" id="GO:0043625">
    <property type="term" value="C:delta DNA polymerase complex"/>
    <property type="evidence" value="ECO:0007669"/>
    <property type="project" value="InterPro"/>
</dbReference>
<dbReference type="AlphaFoldDB" id="A0A6J2TYD4"/>